<comment type="caution">
    <text evidence="8">The sequence shown here is derived from an EMBL/GenBank/DDBJ whole genome shotgun (WGS) entry which is preliminary data.</text>
</comment>
<name>A0A542Z916_9MICO</name>
<dbReference type="PROSITE" id="PS50011">
    <property type="entry name" value="PROTEIN_KINASE_DOM"/>
    <property type="match status" value="1"/>
</dbReference>
<dbReference type="PROSITE" id="PS00108">
    <property type="entry name" value="PROTEIN_KINASE_ST"/>
    <property type="match status" value="1"/>
</dbReference>
<evidence type="ECO:0000313" key="9">
    <source>
        <dbReference type="Proteomes" id="UP000319514"/>
    </source>
</evidence>
<dbReference type="Proteomes" id="UP000319514">
    <property type="component" value="Unassembled WGS sequence"/>
</dbReference>
<sequence>MCPVTTAEGTVAAPLAVGESLAPSLLVLEHVRRGRDLDVYEARDTTRFCRVLVKTPRPELAVDPGTLASLEHEWDVLARLTHPHMVRGYELVRPEGAPPRLVLEVLTGSTFGALMADLGRLTLRELAQLTDHLASALRYLHSLGFLHLDVKPSNVVCENGIAKLLDFSIARPPGTYRPGLGTRTWASPEQLAGEELTSASDVWGLGLLLRLGATGSNPYDHHDEEGLPVGARVPGVRSVRRLPAPVAAAMDACLARAPGDRPTLPELAAVFAPHLGE</sequence>
<dbReference type="SUPFAM" id="SSF56112">
    <property type="entry name" value="Protein kinase-like (PK-like)"/>
    <property type="match status" value="1"/>
</dbReference>
<dbReference type="GO" id="GO:0005524">
    <property type="term" value="F:ATP binding"/>
    <property type="evidence" value="ECO:0007669"/>
    <property type="project" value="UniProtKB-KW"/>
</dbReference>
<feature type="domain" description="Protein kinase" evidence="7">
    <location>
        <begin position="25"/>
        <end position="275"/>
    </location>
</feature>
<keyword evidence="3" id="KW-0808">Transferase</keyword>
<dbReference type="SMART" id="SM00220">
    <property type="entry name" value="S_TKc"/>
    <property type="match status" value="1"/>
</dbReference>
<dbReference type="Gene3D" id="3.30.200.20">
    <property type="entry name" value="Phosphorylase Kinase, domain 1"/>
    <property type="match status" value="1"/>
</dbReference>
<evidence type="ECO:0000256" key="3">
    <source>
        <dbReference type="ARBA" id="ARBA00022679"/>
    </source>
</evidence>
<keyword evidence="5 8" id="KW-0418">Kinase</keyword>
<evidence type="ECO:0000256" key="1">
    <source>
        <dbReference type="ARBA" id="ARBA00012513"/>
    </source>
</evidence>
<dbReference type="EMBL" id="VFOQ01000002">
    <property type="protein sequence ID" value="TQL56839.1"/>
    <property type="molecule type" value="Genomic_DNA"/>
</dbReference>
<organism evidence="8 9">
    <name type="scientific">Oryzihumus leptocrescens</name>
    <dbReference type="NCBI Taxonomy" id="297536"/>
    <lineage>
        <taxon>Bacteria</taxon>
        <taxon>Bacillati</taxon>
        <taxon>Actinomycetota</taxon>
        <taxon>Actinomycetes</taxon>
        <taxon>Micrococcales</taxon>
        <taxon>Intrasporangiaceae</taxon>
        <taxon>Oryzihumus</taxon>
    </lineage>
</organism>
<evidence type="ECO:0000256" key="5">
    <source>
        <dbReference type="ARBA" id="ARBA00022777"/>
    </source>
</evidence>
<protein>
    <recommendedName>
        <fullName evidence="1">non-specific serine/threonine protein kinase</fullName>
        <ecNumber evidence="1">2.7.11.1</ecNumber>
    </recommendedName>
</protein>
<dbReference type="Pfam" id="PF00069">
    <property type="entry name" value="Pkinase"/>
    <property type="match status" value="1"/>
</dbReference>
<dbReference type="PANTHER" id="PTHR43289:SF6">
    <property type="entry name" value="SERINE_THREONINE-PROTEIN KINASE NEKL-3"/>
    <property type="match status" value="1"/>
</dbReference>
<keyword evidence="9" id="KW-1185">Reference proteome</keyword>
<dbReference type="EC" id="2.7.11.1" evidence="1"/>
<dbReference type="PANTHER" id="PTHR43289">
    <property type="entry name" value="MITOGEN-ACTIVATED PROTEIN KINASE KINASE KINASE 20-RELATED"/>
    <property type="match status" value="1"/>
</dbReference>
<gene>
    <name evidence="8" type="ORF">FB474_3600</name>
</gene>
<dbReference type="InterPro" id="IPR000719">
    <property type="entry name" value="Prot_kinase_dom"/>
</dbReference>
<dbReference type="InterPro" id="IPR011009">
    <property type="entry name" value="Kinase-like_dom_sf"/>
</dbReference>
<accession>A0A542Z916</accession>
<dbReference type="OrthoDB" id="9762169at2"/>
<keyword evidence="6" id="KW-0067">ATP-binding</keyword>
<keyword evidence="4" id="KW-0547">Nucleotide-binding</keyword>
<dbReference type="CDD" id="cd14014">
    <property type="entry name" value="STKc_PknB_like"/>
    <property type="match status" value="1"/>
</dbReference>
<dbReference type="AlphaFoldDB" id="A0A542Z916"/>
<reference evidence="8 9" key="1">
    <citation type="submission" date="2019-06" db="EMBL/GenBank/DDBJ databases">
        <title>Sequencing the genomes of 1000 actinobacteria strains.</title>
        <authorList>
            <person name="Klenk H.-P."/>
        </authorList>
    </citation>
    <scope>NUCLEOTIDE SEQUENCE [LARGE SCALE GENOMIC DNA]</scope>
    <source>
        <strain evidence="8 9">DSM 18082</strain>
    </source>
</reference>
<keyword evidence="2 8" id="KW-0723">Serine/threonine-protein kinase</keyword>
<dbReference type="Gene3D" id="1.10.510.10">
    <property type="entry name" value="Transferase(Phosphotransferase) domain 1"/>
    <property type="match status" value="1"/>
</dbReference>
<proteinExistence type="predicted"/>
<evidence type="ECO:0000256" key="2">
    <source>
        <dbReference type="ARBA" id="ARBA00022527"/>
    </source>
</evidence>
<dbReference type="GO" id="GO:0004674">
    <property type="term" value="F:protein serine/threonine kinase activity"/>
    <property type="evidence" value="ECO:0007669"/>
    <property type="project" value="UniProtKB-KW"/>
</dbReference>
<evidence type="ECO:0000256" key="6">
    <source>
        <dbReference type="ARBA" id="ARBA00022840"/>
    </source>
</evidence>
<evidence type="ECO:0000256" key="4">
    <source>
        <dbReference type="ARBA" id="ARBA00022741"/>
    </source>
</evidence>
<evidence type="ECO:0000313" key="8">
    <source>
        <dbReference type="EMBL" id="TQL56839.1"/>
    </source>
</evidence>
<dbReference type="InterPro" id="IPR008271">
    <property type="entry name" value="Ser/Thr_kinase_AS"/>
</dbReference>
<evidence type="ECO:0000259" key="7">
    <source>
        <dbReference type="PROSITE" id="PS50011"/>
    </source>
</evidence>